<evidence type="ECO:0000313" key="9">
    <source>
        <dbReference type="Proteomes" id="UP000504602"/>
    </source>
</evidence>
<evidence type="ECO:0000256" key="5">
    <source>
        <dbReference type="ARBA" id="ARBA00023274"/>
    </source>
</evidence>
<dbReference type="GeneID" id="102037757"/>
<keyword evidence="3 6" id="KW-0963">Cytoplasm</keyword>
<feature type="region of interest" description="Disordered" evidence="8">
    <location>
        <begin position="234"/>
        <end position="266"/>
    </location>
</feature>
<dbReference type="GO" id="GO:0022627">
    <property type="term" value="C:cytosolic small ribosomal subunit"/>
    <property type="evidence" value="ECO:0007669"/>
    <property type="project" value="UniProtKB-UniRule"/>
</dbReference>
<keyword evidence="9" id="KW-1185">Reference proteome</keyword>
<dbReference type="InParanoid" id="A0A6I9Z9H6"/>
<dbReference type="InterPro" id="IPR027500">
    <property type="entry name" value="Ribosomal_eS1_euk"/>
</dbReference>
<dbReference type="RefSeq" id="XP_014163517.2">
    <property type="nucleotide sequence ID" value="XM_014308042.2"/>
</dbReference>
<evidence type="ECO:0000256" key="6">
    <source>
        <dbReference type="HAMAP-Rule" id="MF_03122"/>
    </source>
</evidence>
<evidence type="ECO:0000256" key="8">
    <source>
        <dbReference type="SAM" id="MobiDB-lite"/>
    </source>
</evidence>
<comment type="subcellular location">
    <subcellularLocation>
        <location evidence="1 6">Cytoplasm</location>
    </subcellularLocation>
    <subcellularLocation>
        <location evidence="2">Nucleus</location>
        <location evidence="2">Nucleolus</location>
    </subcellularLocation>
</comment>
<name>A0A6I9Z9H6_GEOFO</name>
<dbReference type="KEGG" id="gfr:102037757"/>
<keyword evidence="4 6" id="KW-0689">Ribosomal protein</keyword>
<dbReference type="PANTHER" id="PTHR11830">
    <property type="entry name" value="40S RIBOSOMAL PROTEIN S3A"/>
    <property type="match status" value="1"/>
</dbReference>
<dbReference type="AlphaFoldDB" id="A0A6I9Z9H6"/>
<proteinExistence type="inferred from homology"/>
<feature type="compositionally biased region" description="Basic and acidic residues" evidence="8">
    <location>
        <begin position="244"/>
        <end position="257"/>
    </location>
</feature>
<evidence type="ECO:0000313" key="10">
    <source>
        <dbReference type="RefSeq" id="XP_014163517.2"/>
    </source>
</evidence>
<dbReference type="PROSITE" id="PS01191">
    <property type="entry name" value="RIBOSOMAL_S3AE"/>
    <property type="match status" value="1"/>
</dbReference>
<dbReference type="HAMAP" id="MF_03122">
    <property type="entry name" value="Ribosomal_eS1_euk"/>
    <property type="match status" value="1"/>
</dbReference>
<dbReference type="Proteomes" id="UP000504602">
    <property type="component" value="Unplaced"/>
</dbReference>
<dbReference type="InterPro" id="IPR001593">
    <property type="entry name" value="Ribosomal_eS1"/>
</dbReference>
<feature type="non-terminal residue" evidence="10">
    <location>
        <position position="1"/>
    </location>
</feature>
<dbReference type="GO" id="GO:0005730">
    <property type="term" value="C:nucleolus"/>
    <property type="evidence" value="ECO:0007669"/>
    <property type="project" value="UniProtKB-SubCell"/>
</dbReference>
<sequence>EGLTAARCGLRTSAKKSSSFDLRVDPFSKKDWYDVKAPAMFNIRNIGKTLVTRTQGTKIASDGLKGRVFEVSLADLQNDEVAFRKFKLITEDVQGKNCLTNFHGMDLTRDKMCSMVKKWQTMIEAHVDVKTTDGYLLRLFCVGFTKKRNNQIRKTSYAQHQQVRQIRKKMMEIMTREVQTNDLKEVVNKLIPDSIGKDIEKACQSIYPLHDVYVRKVKMLKKPKFELGKLMELHGEGGGAGKPSGDEAGTKVERADGYEPPVQESV</sequence>
<comment type="caution">
    <text evidence="6">Lacks conserved residue(s) required for the propagation of feature annotation.</text>
</comment>
<keyword evidence="5 6" id="KW-0687">Ribonucleoprotein</keyword>
<gene>
    <name evidence="6 10" type="primary">RPS3A</name>
</gene>
<comment type="subunit">
    <text evidence="6">Component of the small ribosomal subunit. Mature ribosomes consist of a small (40S) and a large (60S) subunit. The 40S subunit contains about 33 different proteins and 1 molecule of RNA (18S). The 60S subunit contains about 49 different proteins and 3 molecules of RNA (28S, 5.8S and 5S).</text>
</comment>
<dbReference type="SMART" id="SM01397">
    <property type="entry name" value="Ribosomal_S3Ae"/>
    <property type="match status" value="1"/>
</dbReference>
<comment type="similarity">
    <text evidence="6 7">Belongs to the eukaryotic ribosomal protein eS1 family.</text>
</comment>
<evidence type="ECO:0000256" key="4">
    <source>
        <dbReference type="ARBA" id="ARBA00022980"/>
    </source>
</evidence>
<dbReference type="GO" id="GO:0006412">
    <property type="term" value="P:translation"/>
    <property type="evidence" value="ECO:0007669"/>
    <property type="project" value="UniProtKB-UniRule"/>
</dbReference>
<evidence type="ECO:0000256" key="3">
    <source>
        <dbReference type="ARBA" id="ARBA00022490"/>
    </source>
</evidence>
<reference evidence="10" key="1">
    <citation type="submission" date="2025-08" db="UniProtKB">
        <authorList>
            <consortium name="RefSeq"/>
        </authorList>
    </citation>
    <scope>IDENTIFICATION</scope>
</reference>
<evidence type="ECO:0000256" key="2">
    <source>
        <dbReference type="ARBA" id="ARBA00004604"/>
    </source>
</evidence>
<accession>A0A6I9Z9H6</accession>
<dbReference type="CTD" id="6189"/>
<protein>
    <recommendedName>
        <fullName evidence="6">Small ribosomal subunit protein eS1</fullName>
    </recommendedName>
</protein>
<dbReference type="Pfam" id="PF01015">
    <property type="entry name" value="Ribosomal_S3Ae"/>
    <property type="match status" value="1"/>
</dbReference>
<dbReference type="OrthoDB" id="9834376at2759"/>
<dbReference type="GO" id="GO:0003735">
    <property type="term" value="F:structural constituent of ribosome"/>
    <property type="evidence" value="ECO:0007669"/>
    <property type="project" value="UniProtKB-UniRule"/>
</dbReference>
<evidence type="ECO:0000256" key="1">
    <source>
        <dbReference type="ARBA" id="ARBA00004496"/>
    </source>
</evidence>
<dbReference type="InterPro" id="IPR018281">
    <property type="entry name" value="Ribosomal_eS1_CS"/>
</dbReference>
<organism evidence="9 10">
    <name type="scientific">Geospiza fortis</name>
    <name type="common">Medium ground-finch</name>
    <dbReference type="NCBI Taxonomy" id="48883"/>
    <lineage>
        <taxon>Eukaryota</taxon>
        <taxon>Metazoa</taxon>
        <taxon>Chordata</taxon>
        <taxon>Craniata</taxon>
        <taxon>Vertebrata</taxon>
        <taxon>Euteleostomi</taxon>
        <taxon>Archelosauria</taxon>
        <taxon>Archosauria</taxon>
        <taxon>Dinosauria</taxon>
        <taxon>Saurischia</taxon>
        <taxon>Theropoda</taxon>
        <taxon>Coelurosauria</taxon>
        <taxon>Aves</taxon>
        <taxon>Neognathae</taxon>
        <taxon>Neoaves</taxon>
        <taxon>Telluraves</taxon>
        <taxon>Australaves</taxon>
        <taxon>Passeriformes</taxon>
        <taxon>Thraupidae</taxon>
        <taxon>Geospiza</taxon>
    </lineage>
</organism>
<evidence type="ECO:0000256" key="7">
    <source>
        <dbReference type="RuleBase" id="RU000668"/>
    </source>
</evidence>